<evidence type="ECO:0008006" key="3">
    <source>
        <dbReference type="Google" id="ProtNLM"/>
    </source>
</evidence>
<keyword evidence="2" id="KW-1185">Reference proteome</keyword>
<reference evidence="1 2" key="1">
    <citation type="journal article" date="2014" name="BMC Genomics">
        <title>Genomic comparison of sporeforming bacilli isolated from milk.</title>
        <authorList>
            <person name="Moreno Switt A.I."/>
            <person name="Andrus A.D."/>
            <person name="Ranieri M.L."/>
            <person name="Orsi R.H."/>
            <person name="Ivy R."/>
            <person name="den Bakker H.C."/>
            <person name="Martin N.H."/>
            <person name="Wiedmann M."/>
            <person name="Boor K.J."/>
        </authorList>
    </citation>
    <scope>NUCLEOTIDE SEQUENCE [LARGE SCALE GENOMIC DNA]</scope>
    <source>
        <strain evidence="1 2">FSL R5-213</strain>
    </source>
</reference>
<protein>
    <recommendedName>
        <fullName evidence="3">DUF1934 domain-containing protein</fullName>
    </recommendedName>
</protein>
<comment type="caution">
    <text evidence="1">The sequence shown here is derived from an EMBL/GenBank/DDBJ whole genome shotgun (WGS) entry which is preliminary data.</text>
</comment>
<accession>W4F394</accession>
<sequence>MTSELKAPVKLKLKTTIRQSEAEAAETYELWSEGTIVQKRDQTYLQYEEVQEDKHIRSTLKFGNNEAVILRNGDVKMRMPFLLNHEQNGHYDSEFGALPIVTYTKDMLFEPHDSKMSGRFYLNYDLIIGGQSVGDYTLEINYSEGK</sequence>
<evidence type="ECO:0000313" key="2">
    <source>
        <dbReference type="Proteomes" id="UP000019062"/>
    </source>
</evidence>
<evidence type="ECO:0000313" key="1">
    <source>
        <dbReference type="EMBL" id="ETT87245.1"/>
    </source>
</evidence>
<gene>
    <name evidence="1" type="ORF">C176_03813</name>
</gene>
<dbReference type="Gene3D" id="2.40.128.20">
    <property type="match status" value="1"/>
</dbReference>
<dbReference type="SUPFAM" id="SSF50814">
    <property type="entry name" value="Lipocalins"/>
    <property type="match status" value="1"/>
</dbReference>
<dbReference type="Pfam" id="PF09148">
    <property type="entry name" value="DUF1934"/>
    <property type="match status" value="1"/>
</dbReference>
<dbReference type="InterPro" id="IPR015231">
    <property type="entry name" value="DUF1934"/>
</dbReference>
<dbReference type="EMBL" id="ASQA01000009">
    <property type="protein sequence ID" value="ETT87245.1"/>
    <property type="molecule type" value="Genomic_DNA"/>
</dbReference>
<organism evidence="1 2">
    <name type="scientific">Viridibacillus arenosi FSL R5-213</name>
    <dbReference type="NCBI Taxonomy" id="1227360"/>
    <lineage>
        <taxon>Bacteria</taxon>
        <taxon>Bacillati</taxon>
        <taxon>Bacillota</taxon>
        <taxon>Bacilli</taxon>
        <taxon>Bacillales</taxon>
        <taxon>Caryophanaceae</taxon>
        <taxon>Viridibacillus</taxon>
    </lineage>
</organism>
<dbReference type="Proteomes" id="UP000019062">
    <property type="component" value="Unassembled WGS sequence"/>
</dbReference>
<dbReference type="AlphaFoldDB" id="W4F394"/>
<proteinExistence type="predicted"/>
<dbReference type="eggNOG" id="COG4506">
    <property type="taxonomic scope" value="Bacteria"/>
</dbReference>
<dbReference type="InterPro" id="IPR012674">
    <property type="entry name" value="Calycin"/>
</dbReference>
<name>W4F394_9BACL</name>
<dbReference type="RefSeq" id="WP_038180124.1">
    <property type="nucleotide sequence ID" value="NZ_ASQA01000009.1"/>
</dbReference>